<evidence type="ECO:0000313" key="2">
    <source>
        <dbReference type="EMBL" id="SVA12820.1"/>
    </source>
</evidence>
<feature type="transmembrane region" description="Helical" evidence="1">
    <location>
        <begin position="67"/>
        <end position="90"/>
    </location>
</feature>
<organism evidence="2">
    <name type="scientific">marine metagenome</name>
    <dbReference type="NCBI Taxonomy" id="408172"/>
    <lineage>
        <taxon>unclassified sequences</taxon>
        <taxon>metagenomes</taxon>
        <taxon>ecological metagenomes</taxon>
    </lineage>
</organism>
<gene>
    <name evidence="2" type="ORF">METZ01_LOCUS65674</name>
</gene>
<keyword evidence="1" id="KW-0812">Transmembrane</keyword>
<feature type="transmembrane region" description="Helical" evidence="1">
    <location>
        <begin position="207"/>
        <end position="228"/>
    </location>
</feature>
<feature type="transmembrane region" description="Helical" evidence="1">
    <location>
        <begin position="117"/>
        <end position="140"/>
    </location>
</feature>
<proteinExistence type="predicted"/>
<keyword evidence="1" id="KW-0472">Membrane</keyword>
<dbReference type="AlphaFoldDB" id="A0A381T9G9"/>
<protein>
    <submittedName>
        <fullName evidence="2">Uncharacterized protein</fullName>
    </submittedName>
</protein>
<evidence type="ECO:0000256" key="1">
    <source>
        <dbReference type="SAM" id="Phobius"/>
    </source>
</evidence>
<accession>A0A381T9G9</accession>
<feature type="transmembrane region" description="Helical" evidence="1">
    <location>
        <begin position="503"/>
        <end position="525"/>
    </location>
</feature>
<feature type="transmembrane region" description="Helical" evidence="1">
    <location>
        <begin position="181"/>
        <end position="201"/>
    </location>
</feature>
<reference evidence="2" key="1">
    <citation type="submission" date="2018-05" db="EMBL/GenBank/DDBJ databases">
        <authorList>
            <person name="Lanie J.A."/>
            <person name="Ng W.-L."/>
            <person name="Kazmierczak K.M."/>
            <person name="Andrzejewski T.M."/>
            <person name="Davidsen T.M."/>
            <person name="Wayne K.J."/>
            <person name="Tettelin H."/>
            <person name="Glass J.I."/>
            <person name="Rusch D."/>
            <person name="Podicherti R."/>
            <person name="Tsui H.-C.T."/>
            <person name="Winkler M.E."/>
        </authorList>
    </citation>
    <scope>NUCLEOTIDE SEQUENCE</scope>
</reference>
<dbReference type="EMBL" id="UINC01004233">
    <property type="protein sequence ID" value="SVA12820.1"/>
    <property type="molecule type" value="Genomic_DNA"/>
</dbReference>
<sequence>MDAKDDPQTSLHIDSELDSMMAALAPEAPPAPDLRSPKVGDDSMVALGIKKRSLKAKELALKGIDDFLISGGIRLILFLPIIVVVLFGLAQSYRGADPGWWTGSVEEIFFNLRLSTAIYALSLAIMVADLVLLFILHYLLWVTQRIFQIETDEITKTGMTFRSVHGYAEMRAVIDGASKQLNLTTTLMVLATVLLGLAFYFSSGTQGVPVLIALSTGALLSGHSVYMVSNRPRFNTVSPWGLLEAFSPPIHPALLNKPFSDVIRAHVDPLLAVRVSKYVSSFSGDLRKGVRLSELQEYLLQLLHMYRSGLIDEQEFHSALESVVPSKTIEQIINHPDLGEETLDRLLMHARRRCAPFFRLHDRLRMHLNNPTASGVWFDVDMENLTLGHANLFAFVLNQTGESQDLILRVQTPDFRPNECVYRLRTKPQNNESLQEGKPLFESLTDAMLSSRIVWQSLIPSSMGEATVTVRLEDSSGNLISGKVLTAQVRSDLFTRLRMTTGALFMFGAALAVLSPLVPFIASLLGL</sequence>
<keyword evidence="1" id="KW-1133">Transmembrane helix</keyword>
<name>A0A381T9G9_9ZZZZ</name>